<accession>A0ABX2EMX6</accession>
<dbReference type="PANTHER" id="PTHR30469">
    <property type="entry name" value="MULTIDRUG RESISTANCE PROTEIN MDTA"/>
    <property type="match status" value="1"/>
</dbReference>
<dbReference type="InterPro" id="IPR006143">
    <property type="entry name" value="RND_pump_MFP"/>
</dbReference>
<dbReference type="Gene3D" id="2.40.50.100">
    <property type="match status" value="1"/>
</dbReference>
<dbReference type="SUPFAM" id="SSF111369">
    <property type="entry name" value="HlyD-like secretion proteins"/>
    <property type="match status" value="1"/>
</dbReference>
<comment type="similarity">
    <text evidence="1">Belongs to the membrane fusion protein (MFP) (TC 8.A.1) family.</text>
</comment>
<dbReference type="InterPro" id="IPR058624">
    <property type="entry name" value="MdtA-like_HH"/>
</dbReference>
<name>A0ABX2EMX6_9BURK</name>
<feature type="domain" description="CusB-like beta-barrel" evidence="6">
    <location>
        <begin position="215"/>
        <end position="289"/>
    </location>
</feature>
<dbReference type="Pfam" id="PF25954">
    <property type="entry name" value="Beta-barrel_RND_2"/>
    <property type="match status" value="1"/>
</dbReference>
<feature type="region of interest" description="Disordered" evidence="3">
    <location>
        <begin position="380"/>
        <end position="410"/>
    </location>
</feature>
<feature type="domain" description="Multidrug resistance protein MdtA-like alpha-helical hairpin" evidence="4">
    <location>
        <begin position="122"/>
        <end position="178"/>
    </location>
</feature>
<dbReference type="InterPro" id="IPR058792">
    <property type="entry name" value="Beta-barrel_RND_2"/>
</dbReference>
<feature type="domain" description="Multidrug resistance protein MdtA-like barrel-sandwich hybrid" evidence="5">
    <location>
        <begin position="86"/>
        <end position="206"/>
    </location>
</feature>
<dbReference type="Gene3D" id="2.40.420.20">
    <property type="match status" value="1"/>
</dbReference>
<keyword evidence="2" id="KW-0175">Coiled coil</keyword>
<evidence type="ECO:0000256" key="2">
    <source>
        <dbReference type="SAM" id="Coils"/>
    </source>
</evidence>
<dbReference type="Proteomes" id="UP000737171">
    <property type="component" value="Unassembled WGS sequence"/>
</dbReference>
<feature type="coiled-coil region" evidence="2">
    <location>
        <begin position="113"/>
        <end position="183"/>
    </location>
</feature>
<dbReference type="InterPro" id="IPR058625">
    <property type="entry name" value="MdtA-like_BSH"/>
</dbReference>
<feature type="compositionally biased region" description="Low complexity" evidence="3">
    <location>
        <begin position="34"/>
        <end position="49"/>
    </location>
</feature>
<evidence type="ECO:0000313" key="8">
    <source>
        <dbReference type="Proteomes" id="UP000737171"/>
    </source>
</evidence>
<evidence type="ECO:0000313" key="7">
    <source>
        <dbReference type="EMBL" id="NRF69929.1"/>
    </source>
</evidence>
<dbReference type="Pfam" id="PF25876">
    <property type="entry name" value="HH_MFP_RND"/>
    <property type="match status" value="1"/>
</dbReference>
<evidence type="ECO:0000256" key="3">
    <source>
        <dbReference type="SAM" id="MobiDB-lite"/>
    </source>
</evidence>
<feature type="region of interest" description="Disordered" evidence="3">
    <location>
        <begin position="34"/>
        <end position="58"/>
    </location>
</feature>
<protein>
    <submittedName>
        <fullName evidence="7">Efflux RND transporter periplasmic adaptor subunit</fullName>
    </submittedName>
</protein>
<dbReference type="Pfam" id="PF25917">
    <property type="entry name" value="BSH_RND"/>
    <property type="match status" value="1"/>
</dbReference>
<organism evidence="7 8">
    <name type="scientific">Pseudaquabacterium terrae</name>
    <dbReference type="NCBI Taxonomy" id="2732868"/>
    <lineage>
        <taxon>Bacteria</taxon>
        <taxon>Pseudomonadati</taxon>
        <taxon>Pseudomonadota</taxon>
        <taxon>Betaproteobacteria</taxon>
        <taxon>Burkholderiales</taxon>
        <taxon>Sphaerotilaceae</taxon>
        <taxon>Pseudaquabacterium</taxon>
    </lineage>
</organism>
<proteinExistence type="inferred from homology"/>
<sequence>MKKVHTTVVVVALAGAAVGAWWLQNRPAASATPATAGAAAPAGGARAPAGPGGSAGPAAVEVGRAQTTRLEEDAQAVGTLRSIQGVMLRPEVGGRVQKLGFTDGQRVRRGQVMVQLDDALQQAQAQQAAAQASIARTNLQRNRELVAQNFVSQSVVDQAQANLEVAEAQVALAQAQLQRMKVLAPFDGIVGIRNVSIGDYVKDGADLVQVEDLSTVWVDFRLSERYLAQLKPGQAVAVNLDALPTRSYAARVEAVDSQLDASGRSLLVRARLANPGGELRSGMFARTRIVFGVRDQAVTVPEEALVPMGEQQFLVKVVDGPNGAKLSQRIVARIGARAAGRVEVLDGVAAGDLVVVAGQARLMRGEPQPLRIVQLGAGPAPAAASGASAPPAARRSANGASTPRVAFTTP</sequence>
<evidence type="ECO:0000256" key="1">
    <source>
        <dbReference type="ARBA" id="ARBA00009477"/>
    </source>
</evidence>
<evidence type="ECO:0000259" key="5">
    <source>
        <dbReference type="Pfam" id="PF25917"/>
    </source>
</evidence>
<dbReference type="Gene3D" id="2.40.30.170">
    <property type="match status" value="1"/>
</dbReference>
<gene>
    <name evidence="7" type="ORF">HLB44_23260</name>
</gene>
<keyword evidence="8" id="KW-1185">Reference proteome</keyword>
<dbReference type="Gene3D" id="1.10.287.470">
    <property type="entry name" value="Helix hairpin bin"/>
    <property type="match status" value="1"/>
</dbReference>
<feature type="compositionally biased region" description="Low complexity" evidence="3">
    <location>
        <begin position="380"/>
        <end position="401"/>
    </location>
</feature>
<evidence type="ECO:0000259" key="6">
    <source>
        <dbReference type="Pfam" id="PF25954"/>
    </source>
</evidence>
<dbReference type="EMBL" id="JABRWJ010000007">
    <property type="protein sequence ID" value="NRF69929.1"/>
    <property type="molecule type" value="Genomic_DNA"/>
</dbReference>
<evidence type="ECO:0000259" key="4">
    <source>
        <dbReference type="Pfam" id="PF25876"/>
    </source>
</evidence>
<dbReference type="PANTHER" id="PTHR30469:SF11">
    <property type="entry name" value="BLL4320 PROTEIN"/>
    <property type="match status" value="1"/>
</dbReference>
<comment type="caution">
    <text evidence="7">The sequence shown here is derived from an EMBL/GenBank/DDBJ whole genome shotgun (WGS) entry which is preliminary data.</text>
</comment>
<dbReference type="RefSeq" id="WP_173127814.1">
    <property type="nucleotide sequence ID" value="NZ_JABRWJ010000007.1"/>
</dbReference>
<reference evidence="7 8" key="1">
    <citation type="submission" date="2020-05" db="EMBL/GenBank/DDBJ databases">
        <title>Aquincola sp. isolate from soil.</title>
        <authorList>
            <person name="Han J."/>
            <person name="Kim D.-U."/>
        </authorList>
    </citation>
    <scope>NUCLEOTIDE SEQUENCE [LARGE SCALE GENOMIC DNA]</scope>
    <source>
        <strain evidence="7 8">S2</strain>
    </source>
</reference>
<dbReference type="NCBIfam" id="TIGR01730">
    <property type="entry name" value="RND_mfp"/>
    <property type="match status" value="1"/>
</dbReference>